<dbReference type="Proteomes" id="UP000273001">
    <property type="component" value="Chromosome"/>
</dbReference>
<gene>
    <name evidence="2" type="ORF">D5R93_04365</name>
</gene>
<evidence type="ECO:0000313" key="2">
    <source>
        <dbReference type="EMBL" id="AYD89484.1"/>
    </source>
</evidence>
<organism evidence="2 3">
    <name type="scientific">Actinomyces lilanjuaniae</name>
    <dbReference type="NCBI Taxonomy" id="2321394"/>
    <lineage>
        <taxon>Bacteria</taxon>
        <taxon>Bacillati</taxon>
        <taxon>Actinomycetota</taxon>
        <taxon>Actinomycetes</taxon>
        <taxon>Actinomycetales</taxon>
        <taxon>Actinomycetaceae</taxon>
        <taxon>Actinomyces</taxon>
    </lineage>
</organism>
<evidence type="ECO:0000313" key="3">
    <source>
        <dbReference type="Proteomes" id="UP000273001"/>
    </source>
</evidence>
<name>A0ABM6Z3C6_9ACTO</name>
<reference evidence="2 3" key="1">
    <citation type="submission" date="2018-09" db="EMBL/GenBank/DDBJ databases">
        <authorList>
            <person name="Li J."/>
        </authorList>
    </citation>
    <scope>NUCLEOTIDE SEQUENCE [LARGE SCALE GENOMIC DNA]</scope>
    <source>
        <strain evidence="2 3">2129</strain>
    </source>
</reference>
<dbReference type="EMBL" id="CP032514">
    <property type="protein sequence ID" value="AYD89484.1"/>
    <property type="molecule type" value="Genomic_DNA"/>
</dbReference>
<feature type="chain" id="PRO_5047237396" evidence="1">
    <location>
        <begin position="29"/>
        <end position="72"/>
    </location>
</feature>
<feature type="signal peptide" evidence="1">
    <location>
        <begin position="1"/>
        <end position="28"/>
    </location>
</feature>
<accession>A0ABM6Z3C6</accession>
<keyword evidence="1" id="KW-0732">Signal</keyword>
<dbReference type="RefSeq" id="WP_120204004.1">
    <property type="nucleotide sequence ID" value="NZ_CP032514.1"/>
</dbReference>
<evidence type="ECO:0000256" key="1">
    <source>
        <dbReference type="SAM" id="SignalP"/>
    </source>
</evidence>
<protein>
    <submittedName>
        <fullName evidence="2">Uncharacterized protein</fullName>
    </submittedName>
</protein>
<proteinExistence type="predicted"/>
<keyword evidence="3" id="KW-1185">Reference proteome</keyword>
<sequence>MPLRRPFAVASATAALVGASLLATPAGAASDFSARGEAVVDPSATSYTVSGSGCTGQDATVSVALLPRAART</sequence>